<dbReference type="Pfam" id="PF00072">
    <property type="entry name" value="Response_reg"/>
    <property type="match status" value="1"/>
</dbReference>
<dbReference type="PROSITE" id="PS51832">
    <property type="entry name" value="HD_GYP"/>
    <property type="match status" value="1"/>
</dbReference>
<dbReference type="SMART" id="SM00448">
    <property type="entry name" value="REC"/>
    <property type="match status" value="1"/>
</dbReference>
<dbReference type="AlphaFoldDB" id="A0A5C5XEG0"/>
<dbReference type="GO" id="GO:0071111">
    <property type="term" value="F:cyclic-guanylate-specific phosphodiesterase activity"/>
    <property type="evidence" value="ECO:0007669"/>
    <property type="project" value="UniProtKB-EC"/>
</dbReference>
<dbReference type="RefSeq" id="WP_242631220.1">
    <property type="nucleotide sequence ID" value="NZ_SJPG01000001.1"/>
</dbReference>
<organism evidence="4 5">
    <name type="scientific">Rubinisphaera italica</name>
    <dbReference type="NCBI Taxonomy" id="2527969"/>
    <lineage>
        <taxon>Bacteria</taxon>
        <taxon>Pseudomonadati</taxon>
        <taxon>Planctomycetota</taxon>
        <taxon>Planctomycetia</taxon>
        <taxon>Planctomycetales</taxon>
        <taxon>Planctomycetaceae</taxon>
        <taxon>Rubinisphaera</taxon>
    </lineage>
</organism>
<proteinExistence type="predicted"/>
<dbReference type="EMBL" id="SJPG01000001">
    <property type="protein sequence ID" value="TWT60302.1"/>
    <property type="molecule type" value="Genomic_DNA"/>
</dbReference>
<dbReference type="InterPro" id="IPR037522">
    <property type="entry name" value="HD_GYP_dom"/>
</dbReference>
<dbReference type="InterPro" id="IPR001789">
    <property type="entry name" value="Sig_transdc_resp-reg_receiver"/>
</dbReference>
<dbReference type="CDD" id="cd00077">
    <property type="entry name" value="HDc"/>
    <property type="match status" value="1"/>
</dbReference>
<dbReference type="PANTHER" id="PTHR45228">
    <property type="entry name" value="CYCLIC DI-GMP PHOSPHODIESTERASE TM_0186-RELATED"/>
    <property type="match status" value="1"/>
</dbReference>
<evidence type="ECO:0000259" key="2">
    <source>
        <dbReference type="PROSITE" id="PS50110"/>
    </source>
</evidence>
<dbReference type="SMART" id="SM00471">
    <property type="entry name" value="HDc"/>
    <property type="match status" value="1"/>
</dbReference>
<feature type="domain" description="Response regulatory" evidence="2">
    <location>
        <begin position="4"/>
        <end position="120"/>
    </location>
</feature>
<sequence>MKMKILAVDDDEITRDILEYLIQKSGHEPTICSRGDDAFQLLLDGDFHMVILDWEMPGMDGLELCRRIRQHNFGRYLYTIMLTSHSSSKEIVEGLSAGADDFVTKPFNSAEMNQRIRAGERILSLETRDTLIFTLAKLAESRDPDTGQHLERVQQYSRAIAMKLSQNHKYRDVIDSGFIRNIFLTSPLHDIGKVGVSDNILLKPGRLTPVEFEIMKTHTLIGADTLKDAVQRNPEVGYLKMAYDIALSHHERYDGTGYPQGLKGDEIPFAARIVALADVYDALTTKRVYKDAFSHEKTFDIIMESDGTHFDPDIVQAFVEIQDQFMMIAEKFQGDMALDFERMLAHH</sequence>
<dbReference type="PROSITE" id="PS50110">
    <property type="entry name" value="RESPONSE_REGULATORY"/>
    <property type="match status" value="1"/>
</dbReference>
<dbReference type="EC" id="3.1.4.52" evidence="4"/>
<comment type="caution">
    <text evidence="4">The sequence shown here is derived from an EMBL/GenBank/DDBJ whole genome shotgun (WGS) entry which is preliminary data.</text>
</comment>
<dbReference type="SUPFAM" id="SSF52172">
    <property type="entry name" value="CheY-like"/>
    <property type="match status" value="1"/>
</dbReference>
<dbReference type="PANTHER" id="PTHR45228:SF5">
    <property type="entry name" value="CYCLIC DI-GMP PHOSPHODIESTERASE VC_1348-RELATED"/>
    <property type="match status" value="1"/>
</dbReference>
<keyword evidence="5" id="KW-1185">Reference proteome</keyword>
<dbReference type="InterPro" id="IPR011006">
    <property type="entry name" value="CheY-like_superfamily"/>
</dbReference>
<keyword evidence="4" id="KW-0378">Hydrolase</keyword>
<accession>A0A5C5XEG0</accession>
<evidence type="ECO:0000313" key="4">
    <source>
        <dbReference type="EMBL" id="TWT60302.1"/>
    </source>
</evidence>
<dbReference type="GO" id="GO:0000160">
    <property type="term" value="P:phosphorelay signal transduction system"/>
    <property type="evidence" value="ECO:0007669"/>
    <property type="project" value="InterPro"/>
</dbReference>
<reference evidence="4 5" key="1">
    <citation type="submission" date="2019-02" db="EMBL/GenBank/DDBJ databases">
        <title>Deep-cultivation of Planctomycetes and their phenomic and genomic characterization uncovers novel biology.</title>
        <authorList>
            <person name="Wiegand S."/>
            <person name="Jogler M."/>
            <person name="Boedeker C."/>
            <person name="Pinto D."/>
            <person name="Vollmers J."/>
            <person name="Rivas-Marin E."/>
            <person name="Kohn T."/>
            <person name="Peeters S.H."/>
            <person name="Heuer A."/>
            <person name="Rast P."/>
            <person name="Oberbeckmann S."/>
            <person name="Bunk B."/>
            <person name="Jeske O."/>
            <person name="Meyerdierks A."/>
            <person name="Storesund J.E."/>
            <person name="Kallscheuer N."/>
            <person name="Luecker S."/>
            <person name="Lage O.M."/>
            <person name="Pohl T."/>
            <person name="Merkel B.J."/>
            <person name="Hornburger P."/>
            <person name="Mueller R.-W."/>
            <person name="Bruemmer F."/>
            <person name="Labrenz M."/>
            <person name="Spormann A.M."/>
            <person name="Op Den Camp H."/>
            <person name="Overmann J."/>
            <person name="Amann R."/>
            <person name="Jetten M.S.M."/>
            <person name="Mascher T."/>
            <person name="Medema M.H."/>
            <person name="Devos D.P."/>
            <person name="Kaster A.-K."/>
            <person name="Ovreas L."/>
            <person name="Rohde M."/>
            <person name="Galperin M.Y."/>
            <person name="Jogler C."/>
        </authorList>
    </citation>
    <scope>NUCLEOTIDE SEQUENCE [LARGE SCALE GENOMIC DNA]</scope>
    <source>
        <strain evidence="4 5">Pan54</strain>
    </source>
</reference>
<dbReference type="Pfam" id="PF13487">
    <property type="entry name" value="HD_5"/>
    <property type="match status" value="1"/>
</dbReference>
<feature type="domain" description="HD-GYP" evidence="3">
    <location>
        <begin position="124"/>
        <end position="334"/>
    </location>
</feature>
<protein>
    <submittedName>
        <fullName evidence="4">Cyclic di-GMP phosphodiesterase response regulator RpfG</fullName>
        <ecNumber evidence="4">3.1.4.52</ecNumber>
    </submittedName>
</protein>
<evidence type="ECO:0000256" key="1">
    <source>
        <dbReference type="PROSITE-ProRule" id="PRU00169"/>
    </source>
</evidence>
<dbReference type="CDD" id="cd17574">
    <property type="entry name" value="REC_OmpR"/>
    <property type="match status" value="1"/>
</dbReference>
<evidence type="ECO:0000259" key="3">
    <source>
        <dbReference type="PROSITE" id="PS51832"/>
    </source>
</evidence>
<feature type="modified residue" description="4-aspartylphosphate" evidence="1">
    <location>
        <position position="53"/>
    </location>
</feature>
<dbReference type="InterPro" id="IPR052020">
    <property type="entry name" value="Cyclic_di-GMP/3'3'-cGAMP_PDE"/>
</dbReference>
<dbReference type="InterPro" id="IPR003607">
    <property type="entry name" value="HD/PDEase_dom"/>
</dbReference>
<keyword evidence="1" id="KW-0597">Phosphoprotein</keyword>
<dbReference type="Proteomes" id="UP000316095">
    <property type="component" value="Unassembled WGS sequence"/>
</dbReference>
<dbReference type="SUPFAM" id="SSF109604">
    <property type="entry name" value="HD-domain/PDEase-like"/>
    <property type="match status" value="1"/>
</dbReference>
<name>A0A5C5XEG0_9PLAN</name>
<dbReference type="Gene3D" id="3.40.50.2300">
    <property type="match status" value="1"/>
</dbReference>
<evidence type="ECO:0000313" key="5">
    <source>
        <dbReference type="Proteomes" id="UP000316095"/>
    </source>
</evidence>
<dbReference type="Gene3D" id="1.10.3210.10">
    <property type="entry name" value="Hypothetical protein af1432"/>
    <property type="match status" value="1"/>
</dbReference>
<gene>
    <name evidence="4" type="primary">rpfG_3</name>
    <name evidence="4" type="ORF">Pan54_10160</name>
</gene>